<dbReference type="EMBL" id="JAOYFC010000001">
    <property type="protein sequence ID" value="MCV6824287.1"/>
    <property type="molecule type" value="Genomic_DNA"/>
</dbReference>
<evidence type="ECO:0000256" key="4">
    <source>
        <dbReference type="ARBA" id="ARBA00023098"/>
    </source>
</evidence>
<accession>A0AAE3IXX3</accession>
<organism evidence="11 12">
    <name type="scientific">Halocynthiibacter halioticoli</name>
    <dbReference type="NCBI Taxonomy" id="2986804"/>
    <lineage>
        <taxon>Bacteria</taxon>
        <taxon>Pseudomonadati</taxon>
        <taxon>Pseudomonadota</taxon>
        <taxon>Alphaproteobacteria</taxon>
        <taxon>Rhodobacterales</taxon>
        <taxon>Paracoccaceae</taxon>
        <taxon>Halocynthiibacter</taxon>
    </lineage>
</organism>
<dbReference type="Pfam" id="PF13444">
    <property type="entry name" value="Acetyltransf_5"/>
    <property type="match status" value="1"/>
</dbReference>
<name>A0AAE3IXX3_9RHOB</name>
<dbReference type="GO" id="GO:0006629">
    <property type="term" value="P:lipid metabolic process"/>
    <property type="evidence" value="ECO:0007669"/>
    <property type="project" value="UniProtKB-KW"/>
</dbReference>
<keyword evidence="2" id="KW-0444">Lipid biosynthesis</keyword>
<evidence type="ECO:0000313" key="12">
    <source>
        <dbReference type="Proteomes" id="UP001208041"/>
    </source>
</evidence>
<dbReference type="PANTHER" id="PTHR37323:SF1">
    <property type="entry name" value="L-ORNITHINE N(ALPHA)-ACYLTRANSFERASE"/>
    <property type="match status" value="1"/>
</dbReference>
<evidence type="ECO:0000313" key="11">
    <source>
        <dbReference type="EMBL" id="MCV6824287.1"/>
    </source>
</evidence>
<comment type="similarity">
    <text evidence="6">Belongs to the acetyltransferase family. OlsB subfamily.</text>
</comment>
<comment type="pathway">
    <text evidence="1">Lipid metabolism.</text>
</comment>
<dbReference type="InterPro" id="IPR016181">
    <property type="entry name" value="Acyl_CoA_acyltransferase"/>
</dbReference>
<dbReference type="InterPro" id="IPR052351">
    <property type="entry name" value="Ornithine_N-alpha-AT"/>
</dbReference>
<dbReference type="EC" id="2.3.2.30" evidence="7"/>
<dbReference type="GO" id="GO:0043810">
    <property type="term" value="F:ornithine-acyl [acyl carrier protein] N-acyltransferase activity"/>
    <property type="evidence" value="ECO:0007669"/>
    <property type="project" value="UniProtKB-EC"/>
</dbReference>
<evidence type="ECO:0000256" key="5">
    <source>
        <dbReference type="ARBA" id="ARBA00023315"/>
    </source>
</evidence>
<evidence type="ECO:0000256" key="9">
    <source>
        <dbReference type="ARBA" id="ARBA00045724"/>
    </source>
</evidence>
<sequence length="259" mass="29500">MSRTDPKFETRLAQSSEDLRAAQRLRYRVFIEELGGDGDMVDHENRLEMDAFDAHYDHLLLIDHSREGGVEEQVVGVYRLLLGEKAAEIGQFYSENEYDLTCLKQSGRKLLELGRSCVHPNYRGGTAMFHLWNGLAEYVLSNGVEILFGVASFHGTNVEDIKQSLAYLHHNHLAPEELRVRVVPEHFQTMDLVPTDQLDRRAAMVNTPALIKAYLRLGGFVGEGAYLDYSFNTTDVCLLMDTERMNAKHKNFYTKARDA</sequence>
<evidence type="ECO:0000256" key="10">
    <source>
        <dbReference type="ARBA" id="ARBA00047785"/>
    </source>
</evidence>
<dbReference type="AlphaFoldDB" id="A0AAE3IXX3"/>
<reference evidence="11" key="1">
    <citation type="submission" date="2022-10" db="EMBL/GenBank/DDBJ databases">
        <authorList>
            <person name="Yue Y."/>
        </authorList>
    </citation>
    <scope>NUCLEOTIDE SEQUENCE</scope>
    <source>
        <strain evidence="11">Z654</strain>
    </source>
</reference>
<dbReference type="Proteomes" id="UP001208041">
    <property type="component" value="Unassembled WGS sequence"/>
</dbReference>
<proteinExistence type="inferred from homology"/>
<evidence type="ECO:0000256" key="6">
    <source>
        <dbReference type="ARBA" id="ARBA00038095"/>
    </source>
</evidence>
<dbReference type="Gene3D" id="3.40.630.30">
    <property type="match status" value="1"/>
</dbReference>
<dbReference type="RefSeq" id="WP_263953101.1">
    <property type="nucleotide sequence ID" value="NZ_JAOYFC010000001.1"/>
</dbReference>
<comment type="catalytic activity">
    <reaction evidence="10">
        <text>a (3R)-hydroxyacyl-[ACP] + L-ornithine = a lyso-ornithine lipid + holo-[ACP] + H(+)</text>
        <dbReference type="Rhea" id="RHEA:20633"/>
        <dbReference type="Rhea" id="RHEA-COMP:9685"/>
        <dbReference type="Rhea" id="RHEA-COMP:9945"/>
        <dbReference type="ChEBI" id="CHEBI:15378"/>
        <dbReference type="ChEBI" id="CHEBI:46911"/>
        <dbReference type="ChEBI" id="CHEBI:64479"/>
        <dbReference type="ChEBI" id="CHEBI:78827"/>
        <dbReference type="ChEBI" id="CHEBI:138482"/>
        <dbReference type="EC" id="2.3.2.30"/>
    </reaction>
    <physiologicalReaction direction="left-to-right" evidence="10">
        <dbReference type="Rhea" id="RHEA:20634"/>
    </physiologicalReaction>
</comment>
<evidence type="ECO:0000256" key="7">
    <source>
        <dbReference type="ARBA" id="ARBA00039058"/>
    </source>
</evidence>
<dbReference type="PANTHER" id="PTHR37323">
    <property type="entry name" value="GCN5-RELATED N-ACETYLTRANSFERASE"/>
    <property type="match status" value="1"/>
</dbReference>
<keyword evidence="3 11" id="KW-0808">Transferase</keyword>
<keyword evidence="4" id="KW-0443">Lipid metabolism</keyword>
<protein>
    <recommendedName>
        <fullName evidence="8">L-ornithine N(alpha)-acyltransferase</fullName>
        <ecNumber evidence="7">2.3.2.30</ecNumber>
    </recommendedName>
</protein>
<comment type="caution">
    <text evidence="11">The sequence shown here is derived from an EMBL/GenBank/DDBJ whole genome shotgun (WGS) entry which is preliminary data.</text>
</comment>
<evidence type="ECO:0000256" key="1">
    <source>
        <dbReference type="ARBA" id="ARBA00005189"/>
    </source>
</evidence>
<evidence type="ECO:0000256" key="3">
    <source>
        <dbReference type="ARBA" id="ARBA00022679"/>
    </source>
</evidence>
<keyword evidence="5 11" id="KW-0012">Acyltransferase</keyword>
<comment type="function">
    <text evidence="9">Catalyzes the first step in the biosynthesis of ornithine lipids, which are phosphorus-free membrane lipids. Catalyzes the 3-hydroxyacyl-acyl carrier protein-dependent acylation of ornithine to form lyso-ornithine lipid (LOL).</text>
</comment>
<evidence type="ECO:0000256" key="8">
    <source>
        <dbReference type="ARBA" id="ARBA00039866"/>
    </source>
</evidence>
<gene>
    <name evidence="11" type="ORF">OH136_06930</name>
</gene>
<keyword evidence="12" id="KW-1185">Reference proteome</keyword>
<evidence type="ECO:0000256" key="2">
    <source>
        <dbReference type="ARBA" id="ARBA00022516"/>
    </source>
</evidence>
<dbReference type="SUPFAM" id="SSF55729">
    <property type="entry name" value="Acyl-CoA N-acyltransferases (Nat)"/>
    <property type="match status" value="1"/>
</dbReference>